<keyword evidence="1" id="KW-0472">Membrane</keyword>
<dbReference type="Proteomes" id="UP001178888">
    <property type="component" value="Unassembled WGS sequence"/>
</dbReference>
<dbReference type="AlphaFoldDB" id="A0AA90TWT0"/>
<dbReference type="RefSeq" id="WP_308914617.1">
    <property type="nucleotide sequence ID" value="NZ_JAVGVR010000002.1"/>
</dbReference>
<feature type="transmembrane region" description="Helical" evidence="1">
    <location>
        <begin position="39"/>
        <end position="58"/>
    </location>
</feature>
<keyword evidence="1" id="KW-1133">Transmembrane helix</keyword>
<reference evidence="2" key="1">
    <citation type="submission" date="2023-08" db="EMBL/GenBank/DDBJ databases">
        <title>Nitrogen cycling bacteria in agricultural field soils.</title>
        <authorList>
            <person name="Jang J."/>
        </authorList>
    </citation>
    <scope>NUCLEOTIDE SEQUENCE</scope>
    <source>
        <strain evidence="2">PS3-36</strain>
    </source>
</reference>
<comment type="caution">
    <text evidence="2">The sequence shown here is derived from an EMBL/GenBank/DDBJ whole genome shotgun (WGS) entry which is preliminary data.</text>
</comment>
<evidence type="ECO:0000313" key="2">
    <source>
        <dbReference type="EMBL" id="MDQ6600994.1"/>
    </source>
</evidence>
<protein>
    <submittedName>
        <fullName evidence="2">Uncharacterized protein</fullName>
    </submittedName>
</protein>
<name>A0AA90TWT0_9BACI</name>
<sequence length="102" mass="12134">MTPLIRKEKIISSDKFFQRINQVEVEYVNYWKEHTLWNWEFWVSVALSIIPWLVWIILRKRGSEARLLLAGIFGLSVASWLDFLGLVFGLWHYSGRLLPTCH</sequence>
<evidence type="ECO:0000256" key="1">
    <source>
        <dbReference type="SAM" id="Phobius"/>
    </source>
</evidence>
<accession>A0AA90TWT0</accession>
<organism evidence="2 3">
    <name type="scientific">Bacillus salipaludis</name>
    <dbReference type="NCBI Taxonomy" id="2547811"/>
    <lineage>
        <taxon>Bacteria</taxon>
        <taxon>Bacillati</taxon>
        <taxon>Bacillota</taxon>
        <taxon>Bacilli</taxon>
        <taxon>Bacillales</taxon>
        <taxon>Bacillaceae</taxon>
        <taxon>Bacillus</taxon>
    </lineage>
</organism>
<keyword evidence="1" id="KW-0812">Transmembrane</keyword>
<gene>
    <name evidence="2" type="ORF">RCG21_32920</name>
</gene>
<keyword evidence="3" id="KW-1185">Reference proteome</keyword>
<proteinExistence type="predicted"/>
<evidence type="ECO:0000313" key="3">
    <source>
        <dbReference type="Proteomes" id="UP001178888"/>
    </source>
</evidence>
<feature type="transmembrane region" description="Helical" evidence="1">
    <location>
        <begin position="67"/>
        <end position="93"/>
    </location>
</feature>
<dbReference type="EMBL" id="JAVGVR010000002">
    <property type="protein sequence ID" value="MDQ6600994.1"/>
    <property type="molecule type" value="Genomic_DNA"/>
</dbReference>